<dbReference type="SUPFAM" id="SSF50939">
    <property type="entry name" value="Sialidases"/>
    <property type="match status" value="1"/>
</dbReference>
<dbReference type="OMA" id="NPCIWEP"/>
<dbReference type="CDD" id="cd15482">
    <property type="entry name" value="Sialidase_non-viral"/>
    <property type="match status" value="1"/>
</dbReference>
<name>A0A135LCG3_PENPA</name>
<keyword evidence="1" id="KW-0732">Signal</keyword>
<dbReference type="STRING" id="5078.A0A135LCG3"/>
<comment type="caution">
    <text evidence="2">The sequence shown here is derived from an EMBL/GenBank/DDBJ whole genome shotgun (WGS) entry which is preliminary data.</text>
</comment>
<organism evidence="2 3">
    <name type="scientific">Penicillium patulum</name>
    <name type="common">Penicillium griseofulvum</name>
    <dbReference type="NCBI Taxonomy" id="5078"/>
    <lineage>
        <taxon>Eukaryota</taxon>
        <taxon>Fungi</taxon>
        <taxon>Dikarya</taxon>
        <taxon>Ascomycota</taxon>
        <taxon>Pezizomycotina</taxon>
        <taxon>Eurotiomycetes</taxon>
        <taxon>Eurotiomycetidae</taxon>
        <taxon>Eurotiales</taxon>
        <taxon>Aspergillaceae</taxon>
        <taxon>Penicillium</taxon>
    </lineage>
</organism>
<dbReference type="Proteomes" id="UP000070168">
    <property type="component" value="Unassembled WGS sequence"/>
</dbReference>
<feature type="chain" id="PRO_5007800441" evidence="1">
    <location>
        <begin position="17"/>
        <end position="380"/>
    </location>
</feature>
<reference evidence="2 3" key="1">
    <citation type="journal article" date="2016" name="BMC Genomics">
        <title>Genome sequencing and secondary metabolism of the postharvest pathogen Penicillium griseofulvum.</title>
        <authorList>
            <person name="Banani H."/>
            <person name="Marcet-Houben M."/>
            <person name="Ballester A.R."/>
            <person name="Abbruscato P."/>
            <person name="Gonzalez-Candelas L."/>
            <person name="Gabaldon T."/>
            <person name="Spadaro D."/>
        </authorList>
    </citation>
    <scope>NUCLEOTIDE SEQUENCE [LARGE SCALE GENOMIC DNA]</scope>
    <source>
        <strain evidence="2 3">PG3</strain>
    </source>
</reference>
<accession>A0A135LCG3</accession>
<proteinExistence type="predicted"/>
<evidence type="ECO:0000256" key="1">
    <source>
        <dbReference type="SAM" id="SignalP"/>
    </source>
</evidence>
<dbReference type="OrthoDB" id="2130735at2759"/>
<dbReference type="PANTHER" id="PTHR38792">
    <property type="entry name" value="BNR/ASP-BOX REPEAT DOMAIN PROTEIN (AFU_ORTHOLOGUE AFUA_7G06430)-RELATED"/>
    <property type="match status" value="1"/>
</dbReference>
<dbReference type="RefSeq" id="XP_040645106.1">
    <property type="nucleotide sequence ID" value="XM_040793139.1"/>
</dbReference>
<dbReference type="PANTHER" id="PTHR38792:SF1">
    <property type="entry name" value="BNR_ASP-BOX REPEAT PROTEIN"/>
    <property type="match status" value="1"/>
</dbReference>
<dbReference type="EMBL" id="LHQR01000069">
    <property type="protein sequence ID" value="KXG46570.1"/>
    <property type="molecule type" value="Genomic_DNA"/>
</dbReference>
<keyword evidence="3" id="KW-1185">Reference proteome</keyword>
<dbReference type="GeneID" id="63708439"/>
<gene>
    <name evidence="2" type="ORF">PGRI_054260</name>
</gene>
<dbReference type="Gene3D" id="2.120.10.10">
    <property type="match status" value="1"/>
</dbReference>
<dbReference type="InterPro" id="IPR036278">
    <property type="entry name" value="Sialidase_sf"/>
</dbReference>
<evidence type="ECO:0000313" key="3">
    <source>
        <dbReference type="Proteomes" id="UP000070168"/>
    </source>
</evidence>
<protein>
    <submittedName>
        <fullName evidence="2">Neuraminidase</fullName>
    </submittedName>
</protein>
<evidence type="ECO:0000313" key="2">
    <source>
        <dbReference type="EMBL" id="KXG46570.1"/>
    </source>
</evidence>
<dbReference type="AlphaFoldDB" id="A0A135LCG3"/>
<sequence length="380" mass="41415">MLTKFLFLGLASLTCAVSVKHPQKSPKPWSTFAENVIFQPDSDHSILYPRQVELSDGSLLATASYAGDETPYFPIFRSADGGATWTCISNMTDQVNGLGMAAQPALAEMPFAVGDLPAGTVLASGNSWGNQSTNIDLYASEDKGYTWKFISNVATGSGPDTTNGNPCIWEPYILFFNHTVGVFYSDQRDPLHGQKLAHQESTDLESWGSVIDDVAYLNYTARPGMTVISYIPPLEKWILVYEFPGGDSWSGAGYPAYYRLSASPFDFRFAFGYPIAVDGIQPSSSPYVVWSPVGGVNGTIIVSDADHSSIFTNRANGQPDQWEIHATPQPAAYSRSLHVFAKHPDHLMILGAGVFEEEENSPLYLSVVSLTKTLRRPAGN</sequence>
<feature type="signal peptide" evidence="1">
    <location>
        <begin position="1"/>
        <end position="16"/>
    </location>
</feature>